<dbReference type="OrthoDB" id="3786150at2759"/>
<dbReference type="Proteomes" id="UP000077069">
    <property type="component" value="Unassembled WGS sequence"/>
</dbReference>
<proteinExistence type="predicted"/>
<feature type="region of interest" description="Disordered" evidence="1">
    <location>
        <begin position="1"/>
        <end position="160"/>
    </location>
</feature>
<dbReference type="EMBL" id="KV441548">
    <property type="protein sequence ID" value="OAG12145.1"/>
    <property type="molecule type" value="Genomic_DNA"/>
</dbReference>
<reference evidence="2 3" key="1">
    <citation type="submission" date="2016-05" db="EMBL/GenBank/DDBJ databases">
        <title>Comparative analysis of secretome profiles of manganese(II)-oxidizing ascomycete fungi.</title>
        <authorList>
            <consortium name="DOE Joint Genome Institute"/>
            <person name="Zeiner C.A."/>
            <person name="Purvine S.O."/>
            <person name="Zink E.M."/>
            <person name="Wu S."/>
            <person name="Pasa-Tolic L."/>
            <person name="Chaput D.L."/>
            <person name="Haridas S."/>
            <person name="Grigoriev I.V."/>
            <person name="Santelli C.M."/>
            <person name="Hansel C.M."/>
        </authorList>
    </citation>
    <scope>NUCLEOTIDE SEQUENCE [LARGE SCALE GENOMIC DNA]</scope>
    <source>
        <strain evidence="2 3">AP3s5-JAC2a</strain>
    </source>
</reference>
<dbReference type="RefSeq" id="XP_018042510.1">
    <property type="nucleotide sequence ID" value="XM_018187092.1"/>
</dbReference>
<protein>
    <submittedName>
        <fullName evidence="2">Uncharacterized protein</fullName>
    </submittedName>
</protein>
<dbReference type="AlphaFoldDB" id="A0A177CX64"/>
<name>A0A177CX64_9PLEO</name>
<feature type="compositionally biased region" description="Basic and acidic residues" evidence="1">
    <location>
        <begin position="114"/>
        <end position="143"/>
    </location>
</feature>
<keyword evidence="3" id="KW-1185">Reference proteome</keyword>
<dbReference type="InParanoid" id="A0A177CX64"/>
<dbReference type="GeneID" id="28770578"/>
<evidence type="ECO:0000313" key="3">
    <source>
        <dbReference type="Proteomes" id="UP000077069"/>
    </source>
</evidence>
<feature type="compositionally biased region" description="Acidic residues" evidence="1">
    <location>
        <begin position="144"/>
        <end position="160"/>
    </location>
</feature>
<gene>
    <name evidence="2" type="ORF">CC84DRAFT_69396</name>
</gene>
<accession>A0A177CX64</accession>
<organism evidence="2 3">
    <name type="scientific">Paraphaeosphaeria sporulosa</name>
    <dbReference type="NCBI Taxonomy" id="1460663"/>
    <lineage>
        <taxon>Eukaryota</taxon>
        <taxon>Fungi</taxon>
        <taxon>Dikarya</taxon>
        <taxon>Ascomycota</taxon>
        <taxon>Pezizomycotina</taxon>
        <taxon>Dothideomycetes</taxon>
        <taxon>Pleosporomycetidae</taxon>
        <taxon>Pleosporales</taxon>
        <taxon>Massarineae</taxon>
        <taxon>Didymosphaeriaceae</taxon>
        <taxon>Paraphaeosphaeria</taxon>
    </lineage>
</organism>
<feature type="region of interest" description="Disordered" evidence="1">
    <location>
        <begin position="185"/>
        <end position="209"/>
    </location>
</feature>
<sequence>MSSSTPSSPARRKSGSVTGAPSPERRRSNRLASISNARTEPEGEVEAAHATDDASVDGDESESKLAADDDASPSDGSSRNADGVKPPPIPLSTRFNPWNFGEKPCTIRRVYLNGEKKQDDNEKKASSDDGKQEGEEKDVKKDEDNAEDDVDANGNDDENYEQAEALEIIKAGGWEDWRRDSQGGNYNKVIDPLPDFREQPPARSSNAQAVPPIYEDRGIKFKSGGRFINNADGTQIDQEKHLFLKLVDMRAKSKNDKEPKRQLVTWHNKNGAPNDWNDKYAIKKLNAAHQENIRSICRDFTWSQSEADFIAQQFKDKPKVSIRELAYHFNNYFIGDFYLSSPEEWDVVHTGRTIESIR</sequence>
<evidence type="ECO:0000313" key="2">
    <source>
        <dbReference type="EMBL" id="OAG12145.1"/>
    </source>
</evidence>
<evidence type="ECO:0000256" key="1">
    <source>
        <dbReference type="SAM" id="MobiDB-lite"/>
    </source>
</evidence>